<feature type="signal peptide" evidence="1">
    <location>
        <begin position="1"/>
        <end position="21"/>
    </location>
</feature>
<name>A0A9D1CYN0_9FIRM</name>
<feature type="domain" description="DNA mimic protein DMP19 C-terminal" evidence="2">
    <location>
        <begin position="46"/>
        <end position="157"/>
    </location>
</feature>
<evidence type="ECO:0000313" key="3">
    <source>
        <dbReference type="EMBL" id="HIQ83705.1"/>
    </source>
</evidence>
<reference evidence="3" key="2">
    <citation type="journal article" date="2021" name="PeerJ">
        <title>Extensive microbial diversity within the chicken gut microbiome revealed by metagenomics and culture.</title>
        <authorList>
            <person name="Gilroy R."/>
            <person name="Ravi A."/>
            <person name="Getino M."/>
            <person name="Pursley I."/>
            <person name="Horton D.L."/>
            <person name="Alikhan N.F."/>
            <person name="Baker D."/>
            <person name="Gharbi K."/>
            <person name="Hall N."/>
            <person name="Watson M."/>
            <person name="Adriaenssens E.M."/>
            <person name="Foster-Nyarko E."/>
            <person name="Jarju S."/>
            <person name="Secka A."/>
            <person name="Antonio M."/>
            <person name="Oren A."/>
            <person name="Chaudhuri R.R."/>
            <person name="La Ragione R."/>
            <person name="Hildebrand F."/>
            <person name="Pallen M.J."/>
        </authorList>
    </citation>
    <scope>NUCLEOTIDE SEQUENCE</scope>
    <source>
        <strain evidence="3">ChiSjej6B24-2974</strain>
    </source>
</reference>
<protein>
    <submittedName>
        <fullName evidence="3">DUF4375 domain-containing protein</fullName>
    </submittedName>
</protein>
<evidence type="ECO:0000259" key="2">
    <source>
        <dbReference type="Pfam" id="PF14300"/>
    </source>
</evidence>
<gene>
    <name evidence="3" type="ORF">IAA52_11455</name>
</gene>
<reference evidence="3" key="1">
    <citation type="submission" date="2020-10" db="EMBL/GenBank/DDBJ databases">
        <authorList>
            <person name="Gilroy R."/>
        </authorList>
    </citation>
    <scope>NUCLEOTIDE SEQUENCE</scope>
    <source>
        <strain evidence="3">ChiSjej6B24-2974</strain>
    </source>
</reference>
<dbReference type="InterPro" id="IPR025402">
    <property type="entry name" value="DMP19_C"/>
</dbReference>
<feature type="chain" id="PRO_5039483231" evidence="1">
    <location>
        <begin position="22"/>
        <end position="175"/>
    </location>
</feature>
<comment type="caution">
    <text evidence="3">The sequence shown here is derived from an EMBL/GenBank/DDBJ whole genome shotgun (WGS) entry which is preliminary data.</text>
</comment>
<dbReference type="Proteomes" id="UP000824260">
    <property type="component" value="Unassembled WGS sequence"/>
</dbReference>
<dbReference type="Gene3D" id="1.20.1420.60">
    <property type="match status" value="1"/>
</dbReference>
<proteinExistence type="predicted"/>
<keyword evidence="1" id="KW-0732">Signal</keyword>
<evidence type="ECO:0000256" key="1">
    <source>
        <dbReference type="SAM" id="SignalP"/>
    </source>
</evidence>
<dbReference type="PROSITE" id="PS51257">
    <property type="entry name" value="PROKAR_LIPOPROTEIN"/>
    <property type="match status" value="1"/>
</dbReference>
<dbReference type="EMBL" id="DVFZ01000106">
    <property type="protein sequence ID" value="HIQ83705.1"/>
    <property type="molecule type" value="Genomic_DNA"/>
</dbReference>
<accession>A0A9D1CYN0</accession>
<dbReference type="Pfam" id="PF14300">
    <property type="entry name" value="DMP19"/>
    <property type="match status" value="1"/>
</dbReference>
<evidence type="ECO:0000313" key="4">
    <source>
        <dbReference type="Proteomes" id="UP000824260"/>
    </source>
</evidence>
<dbReference type="AlphaFoldDB" id="A0A9D1CYN0"/>
<sequence length="175" mass="18969">MKRIACLLAFALLLTGLGGCAPEDYDGLYVRILGITTGPEADAGFDALPEAAQALYVAAIFDMEMQCGGLCTFFCNESPAMAVRVSDSLRLLGLGPIADAYEDFAAENGLALETLPQFDFDFFPGGDDYAEEYAALCETYPFDGFDGKYMELREEMDFEGTMLGFAHAHPEAFKA</sequence>
<organism evidence="3 4">
    <name type="scientific">Candidatus Pullichristensenella stercorigallinarum</name>
    <dbReference type="NCBI Taxonomy" id="2840909"/>
    <lineage>
        <taxon>Bacteria</taxon>
        <taxon>Bacillati</taxon>
        <taxon>Bacillota</taxon>
        <taxon>Clostridia</taxon>
        <taxon>Candidatus Pullichristensenella</taxon>
    </lineage>
</organism>